<feature type="domain" description="Cupin type-2" evidence="2">
    <location>
        <begin position="59"/>
        <end position="128"/>
    </location>
</feature>
<dbReference type="AlphaFoldDB" id="A0A517WKX7"/>
<name>A0A517WKX7_9PLAN</name>
<dbReference type="Proteomes" id="UP000320722">
    <property type="component" value="Chromosome"/>
</dbReference>
<dbReference type="Pfam" id="PF07883">
    <property type="entry name" value="Cupin_2"/>
    <property type="match status" value="1"/>
</dbReference>
<gene>
    <name evidence="3" type="ORF">V6x_56460</name>
</gene>
<evidence type="ECO:0000313" key="3">
    <source>
        <dbReference type="EMBL" id="QDU05902.1"/>
    </source>
</evidence>
<feature type="chain" id="PRO_5022098717" evidence="1">
    <location>
        <begin position="30"/>
        <end position="150"/>
    </location>
</feature>
<evidence type="ECO:0000256" key="1">
    <source>
        <dbReference type="SAM" id="SignalP"/>
    </source>
</evidence>
<evidence type="ECO:0000313" key="4">
    <source>
        <dbReference type="Proteomes" id="UP000320722"/>
    </source>
</evidence>
<dbReference type="InterPro" id="IPR014710">
    <property type="entry name" value="RmlC-like_jellyroll"/>
</dbReference>
<dbReference type="InterPro" id="IPR011051">
    <property type="entry name" value="RmlC_Cupin_sf"/>
</dbReference>
<proteinExistence type="predicted"/>
<accession>A0A517WKX7</accession>
<feature type="signal peptide" evidence="1">
    <location>
        <begin position="1"/>
        <end position="29"/>
    </location>
</feature>
<protein>
    <submittedName>
        <fullName evidence="3">Cupin domain protein</fullName>
    </submittedName>
</protein>
<dbReference type="CDD" id="cd02234">
    <property type="entry name" value="cupin_BLR7677-like"/>
    <property type="match status" value="1"/>
</dbReference>
<dbReference type="PANTHER" id="PTHR38599">
    <property type="entry name" value="CUPIN DOMAIN PROTEIN (AFU_ORTHOLOGUE AFUA_3G13620)"/>
    <property type="match status" value="1"/>
</dbReference>
<dbReference type="RefSeq" id="WP_145044500.1">
    <property type="nucleotide sequence ID" value="NZ_CP036347.1"/>
</dbReference>
<dbReference type="InterPro" id="IPR013096">
    <property type="entry name" value="Cupin_2"/>
</dbReference>
<evidence type="ECO:0000259" key="2">
    <source>
        <dbReference type="Pfam" id="PF07883"/>
    </source>
</evidence>
<reference evidence="3 4" key="1">
    <citation type="submission" date="2019-02" db="EMBL/GenBank/DDBJ databases">
        <title>Deep-cultivation of Planctomycetes and their phenomic and genomic characterization uncovers novel biology.</title>
        <authorList>
            <person name="Wiegand S."/>
            <person name="Jogler M."/>
            <person name="Boedeker C."/>
            <person name="Pinto D."/>
            <person name="Vollmers J."/>
            <person name="Rivas-Marin E."/>
            <person name="Kohn T."/>
            <person name="Peeters S.H."/>
            <person name="Heuer A."/>
            <person name="Rast P."/>
            <person name="Oberbeckmann S."/>
            <person name="Bunk B."/>
            <person name="Jeske O."/>
            <person name="Meyerdierks A."/>
            <person name="Storesund J.E."/>
            <person name="Kallscheuer N."/>
            <person name="Luecker S."/>
            <person name="Lage O.M."/>
            <person name="Pohl T."/>
            <person name="Merkel B.J."/>
            <person name="Hornburger P."/>
            <person name="Mueller R.-W."/>
            <person name="Bruemmer F."/>
            <person name="Labrenz M."/>
            <person name="Spormann A.M."/>
            <person name="Op den Camp H."/>
            <person name="Overmann J."/>
            <person name="Amann R."/>
            <person name="Jetten M.S.M."/>
            <person name="Mascher T."/>
            <person name="Medema M.H."/>
            <person name="Devos D.P."/>
            <person name="Kaster A.-K."/>
            <person name="Ovreas L."/>
            <person name="Rohde M."/>
            <person name="Galperin M.Y."/>
            <person name="Jogler C."/>
        </authorList>
    </citation>
    <scope>NUCLEOTIDE SEQUENCE [LARGE SCALE GENOMIC DNA]</scope>
    <source>
        <strain evidence="3 4">V6</strain>
    </source>
</reference>
<organism evidence="3 4">
    <name type="scientific">Gimesia chilikensis</name>
    <dbReference type="NCBI Taxonomy" id="2605989"/>
    <lineage>
        <taxon>Bacteria</taxon>
        <taxon>Pseudomonadati</taxon>
        <taxon>Planctomycetota</taxon>
        <taxon>Planctomycetia</taxon>
        <taxon>Planctomycetales</taxon>
        <taxon>Planctomycetaceae</taxon>
        <taxon>Gimesia</taxon>
    </lineage>
</organism>
<dbReference type="Gene3D" id="2.60.120.10">
    <property type="entry name" value="Jelly Rolls"/>
    <property type="match status" value="1"/>
</dbReference>
<keyword evidence="1" id="KW-0732">Signal</keyword>
<dbReference type="PANTHER" id="PTHR38599:SF1">
    <property type="entry name" value="CUPIN DOMAIN PROTEIN (AFU_ORTHOLOGUE AFUA_3G13620)"/>
    <property type="match status" value="1"/>
</dbReference>
<dbReference type="SUPFAM" id="SSF51182">
    <property type="entry name" value="RmlC-like cupins"/>
    <property type="match status" value="1"/>
</dbReference>
<sequence length="150" mass="16535" precursor="true">MSLQKLFRTTIYSCCACWMIVCTASATMAAEPKVHVKVLRSDELEVLQEGKPTKSTILEVTLDPRAGSPPHRHPGAVSGYVAEGTFEFQVGDGPLQTFKAGDTFFEPAMILHRVGRNPDPEKRARIIVTMVHPADAKQLVIPEPPEKNRP</sequence>
<dbReference type="EMBL" id="CP036347">
    <property type="protein sequence ID" value="QDU05902.1"/>
    <property type="molecule type" value="Genomic_DNA"/>
</dbReference>